<dbReference type="OrthoDB" id="4288123at2"/>
<organism evidence="1 2">
    <name type="scientific">Ktedonosporobacter rubrisoli</name>
    <dbReference type="NCBI Taxonomy" id="2509675"/>
    <lineage>
        <taxon>Bacteria</taxon>
        <taxon>Bacillati</taxon>
        <taxon>Chloroflexota</taxon>
        <taxon>Ktedonobacteria</taxon>
        <taxon>Ktedonobacterales</taxon>
        <taxon>Ktedonosporobacteraceae</taxon>
        <taxon>Ktedonosporobacter</taxon>
    </lineage>
</organism>
<dbReference type="AlphaFoldDB" id="A0A4P6K3W8"/>
<dbReference type="KEGG" id="kbs:EPA93_44990"/>
<evidence type="ECO:0008006" key="3">
    <source>
        <dbReference type="Google" id="ProtNLM"/>
    </source>
</evidence>
<name>A0A4P6K3W8_KTERU</name>
<protein>
    <recommendedName>
        <fullName evidence="3">LLM class flavin-dependent oxidoreductase</fullName>
    </recommendedName>
</protein>
<reference evidence="1 2" key="1">
    <citation type="submission" date="2019-01" db="EMBL/GenBank/DDBJ databases">
        <title>Ktedonosporobacter rubrisoli SCAWS-G2.</title>
        <authorList>
            <person name="Huang Y."/>
            <person name="Yan B."/>
        </authorList>
    </citation>
    <scope>NUCLEOTIDE SEQUENCE [LARGE SCALE GENOMIC DNA]</scope>
    <source>
        <strain evidence="1 2">SCAWS-G2</strain>
    </source>
</reference>
<evidence type="ECO:0000313" key="2">
    <source>
        <dbReference type="Proteomes" id="UP000290365"/>
    </source>
</evidence>
<sequence length="97" mass="10595">MAHIRLASPVFHISITNADPLTIAAQVGHYLGKRLFVPGQSVTPEQILDSPHFLIGAPERVCEILLDRRDRYGIANFTIVSEAMDSFAPIVAALKGK</sequence>
<dbReference type="Proteomes" id="UP000290365">
    <property type="component" value="Chromosome"/>
</dbReference>
<dbReference type="EMBL" id="CP035758">
    <property type="protein sequence ID" value="QBD82745.1"/>
    <property type="molecule type" value="Genomic_DNA"/>
</dbReference>
<dbReference type="RefSeq" id="WP_129893814.1">
    <property type="nucleotide sequence ID" value="NZ_CP035758.1"/>
</dbReference>
<keyword evidence="2" id="KW-1185">Reference proteome</keyword>
<gene>
    <name evidence="1" type="ORF">EPA93_44990</name>
</gene>
<evidence type="ECO:0000313" key="1">
    <source>
        <dbReference type="EMBL" id="QBD82745.1"/>
    </source>
</evidence>
<proteinExistence type="predicted"/>
<accession>A0A4P6K3W8</accession>